<evidence type="ECO:0000259" key="3">
    <source>
        <dbReference type="PROSITE" id="PS51747"/>
    </source>
</evidence>
<protein>
    <submittedName>
        <fullName evidence="4">Nucleoside deaminase</fullName>
    </submittedName>
</protein>
<evidence type="ECO:0000256" key="2">
    <source>
        <dbReference type="ARBA" id="ARBA00022833"/>
    </source>
</evidence>
<keyword evidence="5" id="KW-1185">Reference proteome</keyword>
<dbReference type="GO" id="GO:0016787">
    <property type="term" value="F:hydrolase activity"/>
    <property type="evidence" value="ECO:0007669"/>
    <property type="project" value="InterPro"/>
</dbReference>
<evidence type="ECO:0000256" key="1">
    <source>
        <dbReference type="ARBA" id="ARBA00022723"/>
    </source>
</evidence>
<evidence type="ECO:0000313" key="5">
    <source>
        <dbReference type="Proteomes" id="UP000468388"/>
    </source>
</evidence>
<dbReference type="CDD" id="cd01285">
    <property type="entry name" value="nucleoside_deaminase"/>
    <property type="match status" value="1"/>
</dbReference>
<keyword evidence="2" id="KW-0862">Zinc</keyword>
<dbReference type="PROSITE" id="PS00903">
    <property type="entry name" value="CYT_DCMP_DEAMINASES_1"/>
    <property type="match status" value="1"/>
</dbReference>
<name>A0A6N8JJK2_9BACT</name>
<organism evidence="4 5">
    <name type="scientific">Chitinophaga oryziterrae</name>
    <dbReference type="NCBI Taxonomy" id="1031224"/>
    <lineage>
        <taxon>Bacteria</taxon>
        <taxon>Pseudomonadati</taxon>
        <taxon>Bacteroidota</taxon>
        <taxon>Chitinophagia</taxon>
        <taxon>Chitinophagales</taxon>
        <taxon>Chitinophagaceae</taxon>
        <taxon>Chitinophaga</taxon>
    </lineage>
</organism>
<dbReference type="RefSeq" id="WP_157303949.1">
    <property type="nucleotide sequence ID" value="NZ_BAAAZB010000027.1"/>
</dbReference>
<dbReference type="Pfam" id="PF00383">
    <property type="entry name" value="dCMP_cyt_deam_1"/>
    <property type="match status" value="1"/>
</dbReference>
<evidence type="ECO:0000313" key="4">
    <source>
        <dbReference type="EMBL" id="MVT45164.1"/>
    </source>
</evidence>
<dbReference type="GO" id="GO:0008270">
    <property type="term" value="F:zinc ion binding"/>
    <property type="evidence" value="ECO:0007669"/>
    <property type="project" value="InterPro"/>
</dbReference>
<reference evidence="4 5" key="1">
    <citation type="submission" date="2019-12" db="EMBL/GenBank/DDBJ databases">
        <title>The draft genomic sequence of strain Chitinophaga oryziterrae JCM 16595.</title>
        <authorList>
            <person name="Zhang X."/>
        </authorList>
    </citation>
    <scope>NUCLEOTIDE SEQUENCE [LARGE SCALE GENOMIC DNA]</scope>
    <source>
        <strain evidence="4 5">JCM 16595</strain>
    </source>
</reference>
<dbReference type="AlphaFoldDB" id="A0A6N8JJK2"/>
<proteinExistence type="predicted"/>
<sequence length="146" mass="16166">MNKDHEFYMHRCVALGILAGHRGDSPVGSVIVKDGHIIGEGMEGGKTNMDITFHAEIEAIRHATHALKSQDLSDCTLYTTHEPCIMCSYVIRHTRINTVVMGLTTGEIGGYSSLYPILKDTSIKHWDNPPTIITGILEDHCRGLHK</sequence>
<dbReference type="PROSITE" id="PS51747">
    <property type="entry name" value="CYT_DCMP_DEAMINASES_2"/>
    <property type="match status" value="1"/>
</dbReference>
<keyword evidence="1" id="KW-0479">Metal-binding</keyword>
<dbReference type="InterPro" id="IPR016192">
    <property type="entry name" value="APOBEC/CMP_deaminase_Zn-bd"/>
</dbReference>
<dbReference type="Proteomes" id="UP000468388">
    <property type="component" value="Unassembled WGS sequence"/>
</dbReference>
<dbReference type="InterPro" id="IPR016193">
    <property type="entry name" value="Cytidine_deaminase-like"/>
</dbReference>
<dbReference type="OrthoDB" id="9802676at2"/>
<feature type="domain" description="CMP/dCMP-type deaminase" evidence="3">
    <location>
        <begin position="3"/>
        <end position="114"/>
    </location>
</feature>
<dbReference type="PANTHER" id="PTHR11079">
    <property type="entry name" value="CYTOSINE DEAMINASE FAMILY MEMBER"/>
    <property type="match status" value="1"/>
</dbReference>
<dbReference type="InterPro" id="IPR002125">
    <property type="entry name" value="CMP_dCMP_dom"/>
</dbReference>
<dbReference type="Gene3D" id="3.40.140.10">
    <property type="entry name" value="Cytidine Deaminase, domain 2"/>
    <property type="match status" value="1"/>
</dbReference>
<dbReference type="SUPFAM" id="SSF53927">
    <property type="entry name" value="Cytidine deaminase-like"/>
    <property type="match status" value="1"/>
</dbReference>
<comment type="caution">
    <text evidence="4">The sequence shown here is derived from an EMBL/GenBank/DDBJ whole genome shotgun (WGS) entry which is preliminary data.</text>
</comment>
<gene>
    <name evidence="4" type="ORF">GO495_31540</name>
</gene>
<dbReference type="EMBL" id="WRXO01000017">
    <property type="protein sequence ID" value="MVT45164.1"/>
    <property type="molecule type" value="Genomic_DNA"/>
</dbReference>
<dbReference type="PANTHER" id="PTHR11079:SF179">
    <property type="entry name" value="TRNA(ADENINE(34)) DEAMINASE, CHLOROPLASTIC"/>
    <property type="match status" value="1"/>
</dbReference>
<accession>A0A6N8JJK2</accession>